<sequence length="342" mass="39240">MLSGITSWIMEHKKTTLAIAGVVIISFISYNVAADRQAKKEAEVSAEKSAKEENVKSEFDIEQEKLVKKHGAPKKGFRWTDDGKLQAIGDKGMTSEDVIYAYVRGLSTLDFSNAQRYSYKTDVVKSYQGFYEAEQDFTYNKNFQKGMYKQVLLSLRPNKIEDTALFADYKTSITMNIELLDLSNKDFWLKDKDKIFQDLKKYKVNERDTTKMKDYLFNYVLSYYSGEKPKTRNVKVNFVMQQTMDGSWLVTNDAELDALAKYQDGEIVVNQILDQFERWIGKSGEDVTPDAKIENTEIGNVNGNIENKKDSDNVNPYSRPNNDNDKINQNAPKDDAPTIIER</sequence>
<evidence type="ECO:0000313" key="6">
    <source>
        <dbReference type="Proteomes" id="UP000501107"/>
    </source>
</evidence>
<reference evidence="4 6" key="3">
    <citation type="submission" date="2020-05" db="EMBL/GenBank/DDBJ databases">
        <title>FDA dAtabase for Regulatory Grade micrObial Sequences (FDA-ARGOS): Supporting development and validation of Infectious Disease Dx tests.</title>
        <authorList>
            <person name="Nelson B."/>
            <person name="Plummer A."/>
            <person name="Tallon L."/>
            <person name="Sadzewicz L."/>
            <person name="Zhao X."/>
            <person name="Vavikolanu K."/>
            <person name="Mehta A."/>
            <person name="Aluvathingal J."/>
            <person name="Nadendla S."/>
            <person name="Myers T."/>
            <person name="Yan Y."/>
            <person name="Sichtig H."/>
        </authorList>
    </citation>
    <scope>NUCLEOTIDE SEQUENCE [LARGE SCALE GENOMIC DNA]</scope>
    <source>
        <strain evidence="4 6">FDAARGOS_795</strain>
        <plasmid evidence="4 6">unnamed3</plasmid>
    </source>
</reference>
<evidence type="ECO:0000313" key="3">
    <source>
        <dbReference type="EMBL" id="MDR4174825.1"/>
    </source>
</evidence>
<reference evidence="3" key="2">
    <citation type="submission" date="2019-07" db="EMBL/GenBank/DDBJ databases">
        <title>Phylogenomic Reclassification of ATCC Bacillus Strains and Various Taxa within the Genus Bacillus.</title>
        <authorList>
            <person name="Riojas M.A."/>
            <person name="Frank A.M."/>
            <person name="Fenn S.L."/>
            <person name="King S.P."/>
            <person name="Brower S.M."/>
            <person name="Hazbon M.H."/>
        </authorList>
    </citation>
    <scope>NUCLEOTIDE SEQUENCE</scope>
    <source>
        <strain evidence="3">ATCC 35646</strain>
    </source>
</reference>
<protein>
    <submittedName>
        <fullName evidence="4">Uncharacterized protein</fullName>
    </submittedName>
</protein>
<dbReference type="RefSeq" id="WP_000948450.1">
    <property type="nucleotide sequence ID" value="NZ_CP009334.1"/>
</dbReference>
<dbReference type="Proteomes" id="UP000501107">
    <property type="component" value="Plasmid unnamed3"/>
</dbReference>
<dbReference type="KEGG" id="btw:BF38_5862"/>
<evidence type="ECO:0000313" key="5">
    <source>
        <dbReference type="Proteomes" id="UP000031876"/>
    </source>
</evidence>
<dbReference type="Proteomes" id="UP001181533">
    <property type="component" value="Unassembled WGS sequence"/>
</dbReference>
<reference evidence="2 5" key="1">
    <citation type="journal article" date="2015" name="Genome Announc.">
        <title>Complete genome sequences for 35 biothreat assay-relevant bacillus species.</title>
        <authorList>
            <person name="Johnson S.L."/>
            <person name="Daligault H.E."/>
            <person name="Davenport K.W."/>
            <person name="Jaissle J."/>
            <person name="Frey K.G."/>
            <person name="Ladner J.T."/>
            <person name="Broomall S.M."/>
            <person name="Bishop-Lilly K.A."/>
            <person name="Bruce D.C."/>
            <person name="Gibbons H.S."/>
            <person name="Coyne S.R."/>
            <person name="Lo C.C."/>
            <person name="Meincke L."/>
            <person name="Munk A.C."/>
            <person name="Koroleva G.I."/>
            <person name="Rosenzweig C.N."/>
            <person name="Palacios G.F."/>
            <person name="Redden C.L."/>
            <person name="Minogue T.D."/>
            <person name="Chain P.S."/>
        </authorList>
    </citation>
    <scope>NUCLEOTIDE SEQUENCE [LARGE SCALE GENOMIC DNA]</scope>
    <source>
        <strain evidence="2 5">HD1011</strain>
        <plasmid evidence="2 5">2</plasmid>
    </source>
</reference>
<feature type="region of interest" description="Disordered" evidence="1">
    <location>
        <begin position="301"/>
        <end position="342"/>
    </location>
</feature>
<evidence type="ECO:0000313" key="2">
    <source>
        <dbReference type="EMBL" id="AJG73978.1"/>
    </source>
</evidence>
<feature type="compositionally biased region" description="Basic and acidic residues" evidence="1">
    <location>
        <begin position="322"/>
        <end position="342"/>
    </location>
</feature>
<accession>A0A0B5NPB7</accession>
<proteinExistence type="predicted"/>
<gene>
    <name evidence="2" type="ORF">BF38_5862</name>
    <name evidence="3" type="ORF">FO599_01595</name>
    <name evidence="4" type="ORF">FOC89_01565</name>
</gene>
<evidence type="ECO:0000313" key="4">
    <source>
        <dbReference type="EMBL" id="QKH22701.1"/>
    </source>
</evidence>
<keyword evidence="4" id="KW-0614">Plasmid</keyword>
<dbReference type="EMBL" id="CP009334">
    <property type="protein sequence ID" value="AJG73978.1"/>
    <property type="molecule type" value="Genomic_DNA"/>
</dbReference>
<geneLocation type="plasmid" evidence="2 5">
    <name>2</name>
</geneLocation>
<dbReference type="Proteomes" id="UP000031876">
    <property type="component" value="Plasmid 2"/>
</dbReference>
<dbReference type="AlphaFoldDB" id="A0A0B5NPB7"/>
<dbReference type="EMBL" id="CP053979">
    <property type="protein sequence ID" value="QKH22701.1"/>
    <property type="molecule type" value="Genomic_DNA"/>
</dbReference>
<geneLocation type="plasmid" evidence="4 6">
    <name>unnamed3</name>
</geneLocation>
<organism evidence="4 6">
    <name type="scientific">Bacillus thuringiensis</name>
    <dbReference type="NCBI Taxonomy" id="1428"/>
    <lineage>
        <taxon>Bacteria</taxon>
        <taxon>Bacillati</taxon>
        <taxon>Bacillota</taxon>
        <taxon>Bacilli</taxon>
        <taxon>Bacillales</taxon>
        <taxon>Bacillaceae</taxon>
        <taxon>Bacillus</taxon>
        <taxon>Bacillus cereus group</taxon>
    </lineage>
</organism>
<dbReference type="EMBL" id="VKQN01000001">
    <property type="protein sequence ID" value="MDR4174825.1"/>
    <property type="molecule type" value="Genomic_DNA"/>
</dbReference>
<evidence type="ECO:0000256" key="1">
    <source>
        <dbReference type="SAM" id="MobiDB-lite"/>
    </source>
</evidence>
<name>A0A0B5NPB7_BACTU</name>